<dbReference type="SUPFAM" id="SSF57850">
    <property type="entry name" value="RING/U-box"/>
    <property type="match status" value="1"/>
</dbReference>
<dbReference type="AlphaFoldDB" id="A0A0D2CDR6"/>
<keyword evidence="11" id="KW-1185">Reference proteome</keyword>
<feature type="non-terminal residue" evidence="10">
    <location>
        <position position="219"/>
    </location>
</feature>
<dbReference type="PANTHER" id="PTHR45931:SF16">
    <property type="entry name" value="RING_U-BOX SUPERFAMILY PROTEIN"/>
    <property type="match status" value="1"/>
</dbReference>
<dbReference type="Pfam" id="PF13639">
    <property type="entry name" value="zf-RING_2"/>
    <property type="match status" value="1"/>
</dbReference>
<evidence type="ECO:0000256" key="1">
    <source>
        <dbReference type="ARBA" id="ARBA00000900"/>
    </source>
</evidence>
<dbReference type="SMART" id="SM00184">
    <property type="entry name" value="RING"/>
    <property type="match status" value="1"/>
</dbReference>
<dbReference type="PROSITE" id="PS50089">
    <property type="entry name" value="ZF_RING_2"/>
    <property type="match status" value="1"/>
</dbReference>
<proteinExistence type="predicted"/>
<dbReference type="InterPro" id="IPR001841">
    <property type="entry name" value="Znf_RING"/>
</dbReference>
<evidence type="ECO:0000256" key="2">
    <source>
        <dbReference type="ARBA" id="ARBA00012483"/>
    </source>
</evidence>
<protein>
    <recommendedName>
        <fullName evidence="2">RING-type E3 ubiquitin transferase</fullName>
        <ecNumber evidence="2">2.3.2.27</ecNumber>
    </recommendedName>
</protein>
<evidence type="ECO:0000256" key="4">
    <source>
        <dbReference type="ARBA" id="ARBA00022723"/>
    </source>
</evidence>
<dbReference type="GO" id="GO:0008270">
    <property type="term" value="F:zinc ion binding"/>
    <property type="evidence" value="ECO:0007669"/>
    <property type="project" value="UniProtKB-KW"/>
</dbReference>
<dbReference type="GO" id="GO:0006511">
    <property type="term" value="P:ubiquitin-dependent protein catabolic process"/>
    <property type="evidence" value="ECO:0007669"/>
    <property type="project" value="TreeGrafter"/>
</dbReference>
<comment type="catalytic activity">
    <reaction evidence="1">
        <text>S-ubiquitinyl-[E2 ubiquitin-conjugating enzyme]-L-cysteine + [acceptor protein]-L-lysine = [E2 ubiquitin-conjugating enzyme]-L-cysteine + N(6)-ubiquitinyl-[acceptor protein]-L-lysine.</text>
        <dbReference type="EC" id="2.3.2.27"/>
    </reaction>
</comment>
<dbReference type="EMBL" id="KN847306">
    <property type="protein sequence ID" value="KIW21694.1"/>
    <property type="molecule type" value="Genomic_DNA"/>
</dbReference>
<evidence type="ECO:0000256" key="6">
    <source>
        <dbReference type="ARBA" id="ARBA00022786"/>
    </source>
</evidence>
<evidence type="ECO:0000256" key="8">
    <source>
        <dbReference type="PROSITE-ProRule" id="PRU00175"/>
    </source>
</evidence>
<dbReference type="GO" id="GO:0016567">
    <property type="term" value="P:protein ubiquitination"/>
    <property type="evidence" value="ECO:0007669"/>
    <property type="project" value="UniProtKB-ARBA"/>
</dbReference>
<feature type="domain" description="RING-type" evidence="9">
    <location>
        <begin position="169"/>
        <end position="210"/>
    </location>
</feature>
<reference evidence="10 11" key="1">
    <citation type="submission" date="2015-01" db="EMBL/GenBank/DDBJ databases">
        <title>The Genome Sequence of Cladophialophora immunda CBS83496.</title>
        <authorList>
            <consortium name="The Broad Institute Genomics Platform"/>
            <person name="Cuomo C."/>
            <person name="de Hoog S."/>
            <person name="Gorbushina A."/>
            <person name="Stielow B."/>
            <person name="Teixiera M."/>
            <person name="Abouelleil A."/>
            <person name="Chapman S.B."/>
            <person name="Priest M."/>
            <person name="Young S.K."/>
            <person name="Wortman J."/>
            <person name="Nusbaum C."/>
            <person name="Birren B."/>
        </authorList>
    </citation>
    <scope>NUCLEOTIDE SEQUENCE [LARGE SCALE GENOMIC DNA]</scope>
    <source>
        <strain evidence="10 11">CBS 83496</strain>
    </source>
</reference>
<dbReference type="GO" id="GO:0061630">
    <property type="term" value="F:ubiquitin protein ligase activity"/>
    <property type="evidence" value="ECO:0007669"/>
    <property type="project" value="UniProtKB-EC"/>
</dbReference>
<evidence type="ECO:0000259" key="9">
    <source>
        <dbReference type="PROSITE" id="PS50089"/>
    </source>
</evidence>
<accession>A0A0D2CDR6</accession>
<keyword evidence="5 8" id="KW-0863">Zinc-finger</keyword>
<evidence type="ECO:0000256" key="7">
    <source>
        <dbReference type="ARBA" id="ARBA00022833"/>
    </source>
</evidence>
<sequence>MSSIHREQNFCECLNYYVRARGPDDVRVTTAGGSGILAPGTHSRRRDVRADGHLEETGGIIQLVSLPAGLPHRIILVHPDLLSTFGYSRGQSLGTLGDPDFYLQLADWLLACLPILSGSIPQKGAIVRIEIIDGEETMAPSPASGEATLSLEKKMVDGDMLGKEGKAECSICMVNVELGSEVTVLPCNHWFHGDCVTRWLKQRDSCPHCRKPITKPEDR</sequence>
<dbReference type="PANTHER" id="PTHR45931">
    <property type="entry name" value="SI:CH211-59O9.10"/>
    <property type="match status" value="1"/>
</dbReference>
<dbReference type="GeneID" id="27352067"/>
<organism evidence="10 11">
    <name type="scientific">Cladophialophora immunda</name>
    <dbReference type="NCBI Taxonomy" id="569365"/>
    <lineage>
        <taxon>Eukaryota</taxon>
        <taxon>Fungi</taxon>
        <taxon>Dikarya</taxon>
        <taxon>Ascomycota</taxon>
        <taxon>Pezizomycotina</taxon>
        <taxon>Eurotiomycetes</taxon>
        <taxon>Chaetothyriomycetidae</taxon>
        <taxon>Chaetothyriales</taxon>
        <taxon>Herpotrichiellaceae</taxon>
        <taxon>Cladophialophora</taxon>
    </lineage>
</organism>
<keyword evidence="7" id="KW-0862">Zinc</keyword>
<evidence type="ECO:0000313" key="10">
    <source>
        <dbReference type="EMBL" id="KIW21694.1"/>
    </source>
</evidence>
<dbReference type="STRING" id="569365.A0A0D2CDR6"/>
<dbReference type="FunFam" id="3.30.40.10:FF:000127">
    <property type="entry name" value="E3 ubiquitin-protein ligase RNF181"/>
    <property type="match status" value="1"/>
</dbReference>
<keyword evidence="6" id="KW-0833">Ubl conjugation pathway</keyword>
<dbReference type="InterPro" id="IPR013083">
    <property type="entry name" value="Znf_RING/FYVE/PHD"/>
</dbReference>
<dbReference type="Gene3D" id="3.30.40.10">
    <property type="entry name" value="Zinc/RING finger domain, C3HC4 (zinc finger)"/>
    <property type="match status" value="1"/>
</dbReference>
<dbReference type="InterPro" id="IPR051834">
    <property type="entry name" value="RING_finger_E3_ligase"/>
</dbReference>
<keyword evidence="3" id="KW-0808">Transferase</keyword>
<evidence type="ECO:0000313" key="11">
    <source>
        <dbReference type="Proteomes" id="UP000054466"/>
    </source>
</evidence>
<keyword evidence="4" id="KW-0479">Metal-binding</keyword>
<name>A0A0D2CDR6_9EURO</name>
<dbReference type="RefSeq" id="XP_016241910.1">
    <property type="nucleotide sequence ID" value="XM_016400444.1"/>
</dbReference>
<dbReference type="GO" id="GO:0005634">
    <property type="term" value="C:nucleus"/>
    <property type="evidence" value="ECO:0007669"/>
    <property type="project" value="TreeGrafter"/>
</dbReference>
<dbReference type="VEuPathDB" id="FungiDB:PV07_12873"/>
<dbReference type="CDD" id="cd16454">
    <property type="entry name" value="RING-H2_PA-TM-RING"/>
    <property type="match status" value="1"/>
</dbReference>
<dbReference type="Proteomes" id="UP000054466">
    <property type="component" value="Unassembled WGS sequence"/>
</dbReference>
<evidence type="ECO:0000256" key="5">
    <source>
        <dbReference type="ARBA" id="ARBA00022771"/>
    </source>
</evidence>
<dbReference type="OrthoDB" id="8062037at2759"/>
<dbReference type="HOGENOM" id="CLU_1264224_0_0_1"/>
<dbReference type="EC" id="2.3.2.27" evidence="2"/>
<evidence type="ECO:0000256" key="3">
    <source>
        <dbReference type="ARBA" id="ARBA00022679"/>
    </source>
</evidence>
<gene>
    <name evidence="10" type="ORF">PV07_12873</name>
</gene>